<name>F3KXX5_9BURK</name>
<evidence type="ECO:0000313" key="11">
    <source>
        <dbReference type="EMBL" id="EGI75400.1"/>
    </source>
</evidence>
<dbReference type="CDD" id="cd07185">
    <property type="entry name" value="OmpA_C-like"/>
    <property type="match status" value="1"/>
</dbReference>
<evidence type="ECO:0000256" key="2">
    <source>
        <dbReference type="ARBA" id="ARBA00008914"/>
    </source>
</evidence>
<dbReference type="EMBL" id="AEGR01000109">
    <property type="protein sequence ID" value="EGI75400.1"/>
    <property type="molecule type" value="Genomic_DNA"/>
</dbReference>
<dbReference type="RefSeq" id="WP_006299483.1">
    <property type="nucleotide sequence ID" value="NZ_AEGR01000109.1"/>
</dbReference>
<dbReference type="PANTHER" id="PTHR30329:SF21">
    <property type="entry name" value="LIPOPROTEIN YIAD-RELATED"/>
    <property type="match status" value="1"/>
</dbReference>
<dbReference type="Gene3D" id="3.30.1330.60">
    <property type="entry name" value="OmpA-like domain"/>
    <property type="match status" value="1"/>
</dbReference>
<gene>
    <name evidence="11" type="ORF">HGR_16600</name>
</gene>
<dbReference type="OrthoDB" id="9809186at2"/>
<keyword evidence="12" id="KW-1185">Reference proteome</keyword>
<dbReference type="InterPro" id="IPR050330">
    <property type="entry name" value="Bact_OuterMem_StrucFunc"/>
</dbReference>
<dbReference type="NCBIfam" id="NF006548">
    <property type="entry name" value="PRK09041.1"/>
    <property type="match status" value="1"/>
</dbReference>
<evidence type="ECO:0000256" key="4">
    <source>
        <dbReference type="ARBA" id="ARBA00022692"/>
    </source>
</evidence>
<feature type="compositionally biased region" description="Basic and acidic residues" evidence="8">
    <location>
        <begin position="99"/>
        <end position="116"/>
    </location>
</feature>
<dbReference type="eggNOG" id="COG1360">
    <property type="taxonomic scope" value="Bacteria"/>
</dbReference>
<comment type="subcellular location">
    <subcellularLocation>
        <location evidence="1">Cell membrane</location>
        <topology evidence="1">Single-pass membrane protein</topology>
    </subcellularLocation>
</comment>
<protein>
    <submittedName>
        <fullName evidence="11">OmpA/MotB</fullName>
    </submittedName>
</protein>
<dbReference type="Pfam" id="PF13677">
    <property type="entry name" value="MotB_plug"/>
    <property type="match status" value="1"/>
</dbReference>
<dbReference type="PANTHER" id="PTHR30329">
    <property type="entry name" value="STATOR ELEMENT OF FLAGELLAR MOTOR COMPLEX"/>
    <property type="match status" value="1"/>
</dbReference>
<feature type="transmembrane region" description="Helical" evidence="9">
    <location>
        <begin position="30"/>
        <end position="49"/>
    </location>
</feature>
<evidence type="ECO:0000256" key="7">
    <source>
        <dbReference type="PROSITE-ProRule" id="PRU00473"/>
    </source>
</evidence>
<evidence type="ECO:0000256" key="6">
    <source>
        <dbReference type="ARBA" id="ARBA00023136"/>
    </source>
</evidence>
<keyword evidence="3" id="KW-1003">Cell membrane</keyword>
<sequence>MATDAKKLQPIIIKRVKKGGHGVHGGAWKIAYADFVTAMMAFFLLMWLLGSTSKGDLKGLADYFRAPLKVSMVGGNGSGASSSIMPGGGADLTLTAGQHPEDASAADKRRRAETARRDAQRLAALSAKISAAISNNAQLRRFSRQIQLESTPDGLKIQIVDEQGRPMFTTGNAAVQPYMRDILREIGAALNGVENKISLDGHTDVTQYGNQGRSYSNWELSADRANAARRELVAAGMPEDKLLRVTGLAASNLLVPDNPTAPANRRISIMVLTKEAEERQLGINREAVEPGERGAASGQAVDPALVAAPALVAPGGSR</sequence>
<evidence type="ECO:0000256" key="8">
    <source>
        <dbReference type="SAM" id="MobiDB-lite"/>
    </source>
</evidence>
<dbReference type="InterPro" id="IPR025713">
    <property type="entry name" value="MotB-like_N_dom"/>
</dbReference>
<comment type="caution">
    <text evidence="11">The sequence shown here is derived from an EMBL/GenBank/DDBJ whole genome shotgun (WGS) entry which is preliminary data.</text>
</comment>
<dbReference type="STRING" id="887062.HGR_16600"/>
<evidence type="ECO:0000313" key="12">
    <source>
        <dbReference type="Proteomes" id="UP000016368"/>
    </source>
</evidence>
<evidence type="ECO:0000256" key="1">
    <source>
        <dbReference type="ARBA" id="ARBA00004162"/>
    </source>
</evidence>
<dbReference type="Pfam" id="PF00691">
    <property type="entry name" value="OmpA"/>
    <property type="match status" value="1"/>
</dbReference>
<feature type="region of interest" description="Disordered" evidence="8">
    <location>
        <begin position="89"/>
        <end position="116"/>
    </location>
</feature>
<keyword evidence="4 9" id="KW-0812">Transmembrane</keyword>
<evidence type="ECO:0000256" key="9">
    <source>
        <dbReference type="SAM" id="Phobius"/>
    </source>
</evidence>
<feature type="domain" description="OmpA-like" evidence="10">
    <location>
        <begin position="155"/>
        <end position="275"/>
    </location>
</feature>
<dbReference type="SUPFAM" id="SSF103088">
    <property type="entry name" value="OmpA-like"/>
    <property type="match status" value="1"/>
</dbReference>
<comment type="similarity">
    <text evidence="2">Belongs to the MotB family.</text>
</comment>
<evidence type="ECO:0000259" key="10">
    <source>
        <dbReference type="PROSITE" id="PS51123"/>
    </source>
</evidence>
<dbReference type="AlphaFoldDB" id="F3KXX5"/>
<dbReference type="GO" id="GO:0005886">
    <property type="term" value="C:plasma membrane"/>
    <property type="evidence" value="ECO:0007669"/>
    <property type="project" value="UniProtKB-SubCell"/>
</dbReference>
<dbReference type="Proteomes" id="UP000016368">
    <property type="component" value="Unassembled WGS sequence"/>
</dbReference>
<evidence type="ECO:0000256" key="3">
    <source>
        <dbReference type="ARBA" id="ARBA00022475"/>
    </source>
</evidence>
<dbReference type="InterPro" id="IPR036737">
    <property type="entry name" value="OmpA-like_sf"/>
</dbReference>
<organism evidence="11 12">
    <name type="scientific">Hylemonella gracilis ATCC 19624</name>
    <dbReference type="NCBI Taxonomy" id="887062"/>
    <lineage>
        <taxon>Bacteria</taxon>
        <taxon>Pseudomonadati</taxon>
        <taxon>Pseudomonadota</taxon>
        <taxon>Betaproteobacteria</taxon>
        <taxon>Burkholderiales</taxon>
        <taxon>Comamonadaceae</taxon>
        <taxon>Hylemonella</taxon>
    </lineage>
</organism>
<keyword evidence="6 7" id="KW-0472">Membrane</keyword>
<reference evidence="11 12" key="1">
    <citation type="journal article" date="2011" name="EMBO J.">
        <title>Structural diversity of bacterial flagellar motors.</title>
        <authorList>
            <person name="Chen S."/>
            <person name="Beeby M."/>
            <person name="Murphy G.E."/>
            <person name="Leadbetter J.R."/>
            <person name="Hendrixson D.R."/>
            <person name="Briegel A."/>
            <person name="Li Z."/>
            <person name="Shi J."/>
            <person name="Tocheva E.I."/>
            <person name="Muller A."/>
            <person name="Dobro M.J."/>
            <person name="Jensen G.J."/>
        </authorList>
    </citation>
    <scope>NUCLEOTIDE SEQUENCE [LARGE SCALE GENOMIC DNA]</scope>
    <source>
        <strain evidence="11 12">ATCC 19624</strain>
    </source>
</reference>
<proteinExistence type="inferred from homology"/>
<accession>F3KXX5</accession>
<dbReference type="InterPro" id="IPR006665">
    <property type="entry name" value="OmpA-like"/>
</dbReference>
<evidence type="ECO:0000256" key="5">
    <source>
        <dbReference type="ARBA" id="ARBA00022989"/>
    </source>
</evidence>
<keyword evidence="5 9" id="KW-1133">Transmembrane helix</keyword>
<dbReference type="PROSITE" id="PS51123">
    <property type="entry name" value="OMPA_2"/>
    <property type="match status" value="1"/>
</dbReference>